<dbReference type="Pfam" id="PF00082">
    <property type="entry name" value="Peptidase_S8"/>
    <property type="match status" value="1"/>
</dbReference>
<feature type="signal peptide" evidence="7">
    <location>
        <begin position="1"/>
        <end position="21"/>
    </location>
</feature>
<dbReference type="InterPro" id="IPR000209">
    <property type="entry name" value="Peptidase_S8/S53_dom"/>
</dbReference>
<comment type="caution">
    <text evidence="9">The sequence shown here is derived from an EMBL/GenBank/DDBJ whole genome shotgun (WGS) entry which is preliminary data.</text>
</comment>
<proteinExistence type="inferred from homology"/>
<reference evidence="9 10" key="1">
    <citation type="submission" date="2023-06" db="EMBL/GenBank/DDBJ databases">
        <title>Pelomonas sp. PFR6 16S ribosomal RNA gene Genome sequencing and assembly.</title>
        <authorList>
            <person name="Woo H."/>
        </authorList>
    </citation>
    <scope>NUCLEOTIDE SEQUENCE [LARGE SCALE GENOMIC DNA]</scope>
    <source>
        <strain evidence="9 10">PFR6</strain>
    </source>
</reference>
<feature type="chain" id="PRO_5047453211" evidence="7">
    <location>
        <begin position="22"/>
        <end position="426"/>
    </location>
</feature>
<dbReference type="Gene3D" id="3.40.50.200">
    <property type="entry name" value="Peptidase S8/S53 domain"/>
    <property type="match status" value="1"/>
</dbReference>
<evidence type="ECO:0000313" key="9">
    <source>
        <dbReference type="EMBL" id="MDN3919858.1"/>
    </source>
</evidence>
<dbReference type="InterPro" id="IPR022398">
    <property type="entry name" value="Peptidase_S8_His-AS"/>
</dbReference>
<feature type="region of interest" description="Disordered" evidence="6">
    <location>
        <begin position="403"/>
        <end position="426"/>
    </location>
</feature>
<keyword evidence="3 5" id="KW-0378">Hydrolase</keyword>
<feature type="domain" description="Peptidase S8/S53" evidence="8">
    <location>
        <begin position="166"/>
        <end position="369"/>
    </location>
</feature>
<keyword evidence="4 5" id="KW-0720">Serine protease</keyword>
<accession>A0ABT8DS13</accession>
<evidence type="ECO:0000256" key="1">
    <source>
        <dbReference type="ARBA" id="ARBA00011073"/>
    </source>
</evidence>
<evidence type="ECO:0000256" key="3">
    <source>
        <dbReference type="ARBA" id="ARBA00022801"/>
    </source>
</evidence>
<evidence type="ECO:0000256" key="7">
    <source>
        <dbReference type="SAM" id="SignalP"/>
    </source>
</evidence>
<name>A0ABT8DS13_9BURK</name>
<sequence length="426" mass="44221">MKRRWLCVLGLLAAWACNASSQPPPGDELENGIATAAQRQLLVMLERPRPHYRPDGSYAGGYGSAQGRLARQGLAESLAREHGLELDGEWPMPLVGVDCVVMRLPPGRAAEEALQRLGRDGRVAWAQPMQLYRTQAGAIGHRDPLYPAQPAAQQWRLAELHRLATGRGVRIAVIDSGVEAGHPDLQGQLEASENFVDGRAPAGERHGTAVAGIIAARADNGLGIAGVAPEARLLALRACWQAAATSDTLCTSLSLAKALHRAIDQGVQIINMSLAGPEDRLLARLLDEALARRIAVVAAASAETGGPQRFPASHAGVLAISDAAARPGVLLAPGRDVPSAAAGGGWALFSGASFAAPHVAGLLALLQELGHGVERVSAGSAGSPWRSALVTDAGGRIDACASVQRRSPPGQPRLSCATAADLAPAE</sequence>
<dbReference type="RefSeq" id="WP_290358183.1">
    <property type="nucleotide sequence ID" value="NZ_JAUHHC010000002.1"/>
</dbReference>
<dbReference type="PANTHER" id="PTHR43806:SF11">
    <property type="entry name" value="CEREVISIN-RELATED"/>
    <property type="match status" value="1"/>
</dbReference>
<protein>
    <submittedName>
        <fullName evidence="9">S8 family serine peptidase</fullName>
    </submittedName>
</protein>
<dbReference type="InterPro" id="IPR050131">
    <property type="entry name" value="Peptidase_S8_subtilisin-like"/>
</dbReference>
<evidence type="ECO:0000256" key="2">
    <source>
        <dbReference type="ARBA" id="ARBA00022670"/>
    </source>
</evidence>
<dbReference type="PROSITE" id="PS51892">
    <property type="entry name" value="SUBTILASE"/>
    <property type="match status" value="1"/>
</dbReference>
<gene>
    <name evidence="9" type="ORF">QWJ38_06140</name>
</gene>
<feature type="active site" description="Charge relay system" evidence="5">
    <location>
        <position position="206"/>
    </location>
</feature>
<evidence type="ECO:0000256" key="4">
    <source>
        <dbReference type="ARBA" id="ARBA00022825"/>
    </source>
</evidence>
<dbReference type="Proteomes" id="UP001228044">
    <property type="component" value="Unassembled WGS sequence"/>
</dbReference>
<feature type="active site" description="Charge relay system" evidence="5">
    <location>
        <position position="175"/>
    </location>
</feature>
<keyword evidence="7" id="KW-0732">Signal</keyword>
<dbReference type="PRINTS" id="PR00723">
    <property type="entry name" value="SUBTILISIN"/>
</dbReference>
<evidence type="ECO:0000256" key="5">
    <source>
        <dbReference type="PROSITE-ProRule" id="PRU01240"/>
    </source>
</evidence>
<evidence type="ECO:0000259" key="8">
    <source>
        <dbReference type="Pfam" id="PF00082"/>
    </source>
</evidence>
<evidence type="ECO:0000256" key="6">
    <source>
        <dbReference type="SAM" id="MobiDB-lite"/>
    </source>
</evidence>
<dbReference type="PANTHER" id="PTHR43806">
    <property type="entry name" value="PEPTIDASE S8"/>
    <property type="match status" value="1"/>
</dbReference>
<dbReference type="SUPFAM" id="SSF52743">
    <property type="entry name" value="Subtilisin-like"/>
    <property type="match status" value="1"/>
</dbReference>
<dbReference type="InterPro" id="IPR023827">
    <property type="entry name" value="Peptidase_S8_Asp-AS"/>
</dbReference>
<dbReference type="PROSITE" id="PS00136">
    <property type="entry name" value="SUBTILASE_ASP"/>
    <property type="match status" value="1"/>
</dbReference>
<organism evidence="9 10">
    <name type="scientific">Roseateles violae</name>
    <dbReference type="NCBI Taxonomy" id="3058042"/>
    <lineage>
        <taxon>Bacteria</taxon>
        <taxon>Pseudomonadati</taxon>
        <taxon>Pseudomonadota</taxon>
        <taxon>Betaproteobacteria</taxon>
        <taxon>Burkholderiales</taxon>
        <taxon>Sphaerotilaceae</taxon>
        <taxon>Roseateles</taxon>
    </lineage>
</organism>
<dbReference type="InterPro" id="IPR015500">
    <property type="entry name" value="Peptidase_S8_subtilisin-rel"/>
</dbReference>
<keyword evidence="2 5" id="KW-0645">Protease</keyword>
<evidence type="ECO:0000313" key="10">
    <source>
        <dbReference type="Proteomes" id="UP001228044"/>
    </source>
</evidence>
<dbReference type="EMBL" id="JAUHHC010000002">
    <property type="protein sequence ID" value="MDN3919858.1"/>
    <property type="molecule type" value="Genomic_DNA"/>
</dbReference>
<feature type="active site" description="Charge relay system" evidence="5">
    <location>
        <position position="353"/>
    </location>
</feature>
<comment type="similarity">
    <text evidence="1 5">Belongs to the peptidase S8 family.</text>
</comment>
<keyword evidence="10" id="KW-1185">Reference proteome</keyword>
<dbReference type="InterPro" id="IPR036852">
    <property type="entry name" value="Peptidase_S8/S53_dom_sf"/>
</dbReference>
<dbReference type="PROSITE" id="PS00137">
    <property type="entry name" value="SUBTILASE_HIS"/>
    <property type="match status" value="1"/>
</dbReference>